<dbReference type="EMBL" id="BDSP01000050">
    <property type="protein sequence ID" value="GAX12158.1"/>
    <property type="molecule type" value="Genomic_DNA"/>
</dbReference>
<dbReference type="AlphaFoldDB" id="A0A1Z5JEF9"/>
<protein>
    <recommendedName>
        <fullName evidence="5">BolA protein</fullName>
    </recommendedName>
</protein>
<dbReference type="InterPro" id="IPR036065">
    <property type="entry name" value="BolA-like_sf"/>
</dbReference>
<dbReference type="GO" id="GO:0016226">
    <property type="term" value="P:iron-sulfur cluster assembly"/>
    <property type="evidence" value="ECO:0007669"/>
    <property type="project" value="TreeGrafter"/>
</dbReference>
<evidence type="ECO:0000256" key="1">
    <source>
        <dbReference type="RuleBase" id="RU003860"/>
    </source>
</evidence>
<evidence type="ECO:0000256" key="2">
    <source>
        <dbReference type="SAM" id="SignalP"/>
    </source>
</evidence>
<evidence type="ECO:0000313" key="4">
    <source>
        <dbReference type="Proteomes" id="UP000198406"/>
    </source>
</evidence>
<sequence>MYKLWLLLTTMFSFRAARSFSVLRHHTSAQLLPAKASFRLFSVSGEAGTSIVDICQKKIQDALQADSVKVTGAYDDPNGSHISIEVVSSMFAGKRAVQRQQLVYKAIWEELQGPVHAVDAMVCKTPDE</sequence>
<organism evidence="3 4">
    <name type="scientific">Fistulifera solaris</name>
    <name type="common">Oleaginous diatom</name>
    <dbReference type="NCBI Taxonomy" id="1519565"/>
    <lineage>
        <taxon>Eukaryota</taxon>
        <taxon>Sar</taxon>
        <taxon>Stramenopiles</taxon>
        <taxon>Ochrophyta</taxon>
        <taxon>Bacillariophyta</taxon>
        <taxon>Bacillariophyceae</taxon>
        <taxon>Bacillariophycidae</taxon>
        <taxon>Naviculales</taxon>
        <taxon>Naviculaceae</taxon>
        <taxon>Fistulifera</taxon>
    </lineage>
</organism>
<evidence type="ECO:0000313" key="3">
    <source>
        <dbReference type="EMBL" id="GAX12158.1"/>
    </source>
</evidence>
<dbReference type="Gene3D" id="3.30.300.90">
    <property type="entry name" value="BolA-like"/>
    <property type="match status" value="1"/>
</dbReference>
<feature type="chain" id="PRO_5012306368" description="BolA protein" evidence="2">
    <location>
        <begin position="20"/>
        <end position="128"/>
    </location>
</feature>
<dbReference type="OrthoDB" id="4983at2759"/>
<name>A0A1Z5JEF9_FISSO</name>
<reference evidence="3 4" key="1">
    <citation type="journal article" date="2015" name="Plant Cell">
        <title>Oil accumulation by the oleaginous diatom Fistulifera solaris as revealed by the genome and transcriptome.</title>
        <authorList>
            <person name="Tanaka T."/>
            <person name="Maeda Y."/>
            <person name="Veluchamy A."/>
            <person name="Tanaka M."/>
            <person name="Abida H."/>
            <person name="Marechal E."/>
            <person name="Bowler C."/>
            <person name="Muto M."/>
            <person name="Sunaga Y."/>
            <person name="Tanaka M."/>
            <person name="Yoshino T."/>
            <person name="Taniguchi T."/>
            <person name="Fukuda Y."/>
            <person name="Nemoto M."/>
            <person name="Matsumoto M."/>
            <person name="Wong P.S."/>
            <person name="Aburatani S."/>
            <person name="Fujibuchi W."/>
        </authorList>
    </citation>
    <scope>NUCLEOTIDE SEQUENCE [LARGE SCALE GENOMIC DNA]</scope>
    <source>
        <strain evidence="3 4">JPCC DA0580</strain>
    </source>
</reference>
<dbReference type="SUPFAM" id="SSF82657">
    <property type="entry name" value="BolA-like"/>
    <property type="match status" value="1"/>
</dbReference>
<dbReference type="Pfam" id="PF01722">
    <property type="entry name" value="BolA"/>
    <property type="match status" value="1"/>
</dbReference>
<accession>A0A1Z5JEF9</accession>
<keyword evidence="4" id="KW-1185">Reference proteome</keyword>
<dbReference type="PANTHER" id="PTHR46230">
    <property type="match status" value="1"/>
</dbReference>
<keyword evidence="2" id="KW-0732">Signal</keyword>
<feature type="signal peptide" evidence="2">
    <location>
        <begin position="1"/>
        <end position="19"/>
    </location>
</feature>
<evidence type="ECO:0008006" key="5">
    <source>
        <dbReference type="Google" id="ProtNLM"/>
    </source>
</evidence>
<comment type="similarity">
    <text evidence="1">Belongs to the BolA/IbaG family.</text>
</comment>
<comment type="caution">
    <text evidence="3">The sequence shown here is derived from an EMBL/GenBank/DDBJ whole genome shotgun (WGS) entry which is preliminary data.</text>
</comment>
<dbReference type="PANTHER" id="PTHR46230:SF4">
    <property type="entry name" value="PROTEIN BOLA4, CHLOROPLASTIC_MITOCHONDRIAL"/>
    <property type="match status" value="1"/>
</dbReference>
<dbReference type="Proteomes" id="UP000198406">
    <property type="component" value="Unassembled WGS sequence"/>
</dbReference>
<dbReference type="InterPro" id="IPR002634">
    <property type="entry name" value="BolA"/>
</dbReference>
<dbReference type="InParanoid" id="A0A1Z5JEF9"/>
<gene>
    <name evidence="3" type="ORF">FisN_1Hh083</name>
</gene>
<proteinExistence type="inferred from homology"/>